<evidence type="ECO:0000313" key="1">
    <source>
        <dbReference type="EMBL" id="GFO59502.1"/>
    </source>
</evidence>
<comment type="caution">
    <text evidence="1">The sequence shown here is derived from an EMBL/GenBank/DDBJ whole genome shotgun (WGS) entry which is preliminary data.</text>
</comment>
<protein>
    <submittedName>
        <fullName evidence="1">Uncharacterized protein</fullName>
    </submittedName>
</protein>
<proteinExistence type="predicted"/>
<dbReference type="Proteomes" id="UP000556026">
    <property type="component" value="Unassembled WGS sequence"/>
</dbReference>
<dbReference type="EMBL" id="BLXX01000004">
    <property type="protein sequence ID" value="GFO59502.1"/>
    <property type="molecule type" value="Genomic_DNA"/>
</dbReference>
<keyword evidence="2" id="KW-1185">Reference proteome</keyword>
<reference evidence="2" key="1">
    <citation type="submission" date="2020-06" db="EMBL/GenBank/DDBJ databases">
        <title>Draft genomic sequence of Geomonas sp. Red330.</title>
        <authorList>
            <person name="Itoh H."/>
            <person name="Zhenxing X."/>
            <person name="Ushijima N."/>
            <person name="Masuda Y."/>
            <person name="Shiratori Y."/>
            <person name="Senoo K."/>
        </authorList>
    </citation>
    <scope>NUCLEOTIDE SEQUENCE [LARGE SCALE GENOMIC DNA]</scope>
    <source>
        <strain evidence="2">Red330</strain>
    </source>
</reference>
<evidence type="ECO:0000313" key="2">
    <source>
        <dbReference type="Proteomes" id="UP000556026"/>
    </source>
</evidence>
<gene>
    <name evidence="1" type="ORF">GMST_18270</name>
</gene>
<accession>A0A6V8MHS4</accession>
<sequence>MPGLGARRDLNARGRKVGLPSGRNLRFASVLEQKHCGGDHYGYDEQRYQGALTASRRRLASVDCFTSTCQSANLPITQRT</sequence>
<name>A0A6V8MHS4_9BACT</name>
<dbReference type="AlphaFoldDB" id="A0A6V8MHS4"/>
<organism evidence="1 2">
    <name type="scientific">Geomonas silvestris</name>
    <dbReference type="NCBI Taxonomy" id="2740184"/>
    <lineage>
        <taxon>Bacteria</taxon>
        <taxon>Pseudomonadati</taxon>
        <taxon>Thermodesulfobacteriota</taxon>
        <taxon>Desulfuromonadia</taxon>
        <taxon>Geobacterales</taxon>
        <taxon>Geobacteraceae</taxon>
        <taxon>Geomonas</taxon>
    </lineage>
</organism>